<evidence type="ECO:0000256" key="5">
    <source>
        <dbReference type="ARBA" id="ARBA00022692"/>
    </source>
</evidence>
<keyword evidence="6" id="KW-0809">Transit peptide</keyword>
<comment type="subcellular location">
    <subcellularLocation>
        <location evidence="1">Mitochondrion membrane</location>
        <topology evidence="1">Multi-pass membrane protein</topology>
    </subcellularLocation>
</comment>
<evidence type="ECO:0000256" key="1">
    <source>
        <dbReference type="ARBA" id="ARBA00004225"/>
    </source>
</evidence>
<evidence type="ECO:0000256" key="11">
    <source>
        <dbReference type="ARBA" id="ARBA00030253"/>
    </source>
</evidence>
<dbReference type="PROSITE" id="PS00943">
    <property type="entry name" value="UBIA"/>
    <property type="match status" value="1"/>
</dbReference>
<feature type="transmembrane region" description="Helical" evidence="12">
    <location>
        <begin position="38"/>
        <end position="57"/>
    </location>
</feature>
<dbReference type="InterPro" id="IPR006369">
    <property type="entry name" value="Protohaem_IX_farnesylTrfase"/>
</dbReference>
<dbReference type="OrthoDB" id="5211at2759"/>
<dbReference type="Gene3D" id="1.10.357.140">
    <property type="entry name" value="UbiA prenyltransferase"/>
    <property type="match status" value="1"/>
</dbReference>
<feature type="transmembrane region" description="Helical" evidence="12">
    <location>
        <begin position="233"/>
        <end position="253"/>
    </location>
</feature>
<evidence type="ECO:0000256" key="12">
    <source>
        <dbReference type="SAM" id="Phobius"/>
    </source>
</evidence>
<keyword evidence="7 12" id="KW-1133">Transmembrane helix</keyword>
<keyword evidence="5 12" id="KW-0812">Transmembrane</keyword>
<dbReference type="InterPro" id="IPR000537">
    <property type="entry name" value="UbiA_prenyltransferase"/>
</dbReference>
<dbReference type="EMBL" id="CAHR02000118">
    <property type="protein sequence ID" value="CCG83046.1"/>
    <property type="molecule type" value="Genomic_DNA"/>
</dbReference>
<evidence type="ECO:0000256" key="3">
    <source>
        <dbReference type="ARBA" id="ARBA00016335"/>
    </source>
</evidence>
<dbReference type="eggNOG" id="KOG1380">
    <property type="taxonomic scope" value="Eukaryota"/>
</dbReference>
<reference evidence="13 14" key="1">
    <citation type="journal article" date="2013" name="MBio">
        <title>Genome sequencing of the plant pathogen Taphrina deformans, the causal agent of peach leaf curl.</title>
        <authorList>
            <person name="Cisse O.H."/>
            <person name="Almeida J.M.G.C.F."/>
            <person name="Fonseca A."/>
            <person name="Kumar A.A."/>
            <person name="Salojaervi J."/>
            <person name="Overmyer K."/>
            <person name="Hauser P.M."/>
            <person name="Pagni M."/>
        </authorList>
    </citation>
    <scope>NUCLEOTIDE SEQUENCE [LARGE SCALE GENOMIC DNA]</scope>
    <source>
        <strain evidence="14">PYCC 5710 / ATCC 11124 / CBS 356.35 / IMI 108563 / JCM 9778 / NBRC 8474</strain>
    </source>
</reference>
<evidence type="ECO:0000256" key="10">
    <source>
        <dbReference type="ARBA" id="ARBA00023136"/>
    </source>
</evidence>
<feature type="transmembrane region" description="Helical" evidence="12">
    <location>
        <begin position="134"/>
        <end position="151"/>
    </location>
</feature>
<evidence type="ECO:0000256" key="8">
    <source>
        <dbReference type="ARBA" id="ARBA00023128"/>
    </source>
</evidence>
<dbReference type="Pfam" id="PF01040">
    <property type="entry name" value="UbiA"/>
    <property type="match status" value="1"/>
</dbReference>
<dbReference type="PANTHER" id="PTHR43448">
    <property type="entry name" value="PROTOHEME IX FARNESYLTRANSFERASE, MITOCHONDRIAL"/>
    <property type="match status" value="1"/>
</dbReference>
<dbReference type="GO" id="GO:0031966">
    <property type="term" value="C:mitochondrial membrane"/>
    <property type="evidence" value="ECO:0007669"/>
    <property type="project" value="UniProtKB-SubCell"/>
</dbReference>
<dbReference type="PANTHER" id="PTHR43448:SF2">
    <property type="entry name" value="PROTOHEME IX FARNESYLTRANSFERASE, MITOCHONDRIAL"/>
    <property type="match status" value="1"/>
</dbReference>
<comment type="similarity">
    <text evidence="2">Belongs to the UbiA prenyltransferase family.</text>
</comment>
<evidence type="ECO:0000313" key="14">
    <source>
        <dbReference type="Proteomes" id="UP000013776"/>
    </source>
</evidence>
<keyword evidence="8" id="KW-0496">Mitochondrion</keyword>
<feature type="transmembrane region" description="Helical" evidence="12">
    <location>
        <begin position="259"/>
        <end position="279"/>
    </location>
</feature>
<evidence type="ECO:0000256" key="4">
    <source>
        <dbReference type="ARBA" id="ARBA00022679"/>
    </source>
</evidence>
<dbReference type="PIRSF" id="PIRSF001773">
    <property type="entry name" value="COX10"/>
    <property type="match status" value="1"/>
</dbReference>
<keyword evidence="14" id="KW-1185">Reference proteome</keyword>
<dbReference type="GO" id="GO:0008495">
    <property type="term" value="F:protoheme IX farnesyltransferase activity"/>
    <property type="evidence" value="ECO:0007669"/>
    <property type="project" value="InterPro"/>
</dbReference>
<keyword evidence="10 12" id="KW-0472">Membrane</keyword>
<name>R4XEZ9_TAPDE</name>
<dbReference type="CDD" id="cd13957">
    <property type="entry name" value="PT_UbiA_Cox10"/>
    <property type="match status" value="1"/>
</dbReference>
<keyword evidence="4" id="KW-0808">Transferase</keyword>
<dbReference type="FunFam" id="1.10.357.140:FF:000004">
    <property type="entry name" value="Protoheme IX farnesyltransferase, mitochondrial"/>
    <property type="match status" value="1"/>
</dbReference>
<proteinExistence type="inferred from homology"/>
<protein>
    <recommendedName>
        <fullName evidence="3">Protoheme IX farnesyltransferase, mitochondrial</fullName>
    </recommendedName>
    <alternativeName>
        <fullName evidence="11">Heme O synthase</fullName>
    </alternativeName>
</protein>
<dbReference type="InterPro" id="IPR016315">
    <property type="entry name" value="Protohaem_IX_farnesylTrfase_mt"/>
</dbReference>
<evidence type="ECO:0000256" key="7">
    <source>
        <dbReference type="ARBA" id="ARBA00022989"/>
    </source>
</evidence>
<evidence type="ECO:0000256" key="2">
    <source>
        <dbReference type="ARBA" id="ARBA00005985"/>
    </source>
</evidence>
<sequence>MQFYRTTTTLAKNDAFTPVKRNPAPTYKTYLELSKPKLSTLVVLTTMSSYALSPFPAASLPTLFFLTSGTWLCCASANAYNMWLEPPFDSQMTRTRNRPLVRGALHPNQAFSFASAAGLLGSTALFLGVNPVCSALGLANIVLYAGIYTPLKRVSITNTWVGAIVGAIPPLMGWAAATPYPILCSENLGGLYLALLLYAWQFPHFNSLAWYIRSEYARAGYVMTSITNPGMNARVSLRYSVAMFPLCYGLVHVGVCDHWFLYDSALLNAYMSYQAFVFWRCRGTNKEKDKKAKKLFFSSLLYLPGVLLLAMLHKTGLWNDLVQQA</sequence>
<dbReference type="VEuPathDB" id="FungiDB:TAPDE_003191"/>
<dbReference type="Proteomes" id="UP000013776">
    <property type="component" value="Unassembled WGS sequence"/>
</dbReference>
<keyword evidence="9" id="KW-0350">Heme biosynthesis</keyword>
<feature type="transmembrane region" description="Helical" evidence="12">
    <location>
        <begin position="158"/>
        <end position="177"/>
    </location>
</feature>
<feature type="transmembrane region" description="Helical" evidence="12">
    <location>
        <begin position="295"/>
        <end position="312"/>
    </location>
</feature>
<comment type="caution">
    <text evidence="13">The sequence shown here is derived from an EMBL/GenBank/DDBJ whole genome shotgun (WGS) entry which is preliminary data.</text>
</comment>
<dbReference type="InterPro" id="IPR030470">
    <property type="entry name" value="UbiA_prenylTrfase_CS"/>
</dbReference>
<gene>
    <name evidence="13" type="ORF">TAPDE_003191</name>
</gene>
<accession>R4XEZ9</accession>
<dbReference type="NCBIfam" id="TIGR01473">
    <property type="entry name" value="cyoE_ctaB"/>
    <property type="match status" value="1"/>
</dbReference>
<dbReference type="AlphaFoldDB" id="R4XEZ9"/>
<dbReference type="GO" id="GO:0006784">
    <property type="term" value="P:heme A biosynthetic process"/>
    <property type="evidence" value="ECO:0007669"/>
    <property type="project" value="TreeGrafter"/>
</dbReference>
<dbReference type="HAMAP" id="MF_00154">
    <property type="entry name" value="CyoE_CtaB"/>
    <property type="match status" value="1"/>
</dbReference>
<dbReference type="InterPro" id="IPR044878">
    <property type="entry name" value="UbiA_sf"/>
</dbReference>
<organism evidence="13 14">
    <name type="scientific">Taphrina deformans (strain PYCC 5710 / ATCC 11124 / CBS 356.35 / IMI 108563 / JCM 9778 / NBRC 8474)</name>
    <name type="common">Peach leaf curl fungus</name>
    <name type="synonym">Lalaria deformans</name>
    <dbReference type="NCBI Taxonomy" id="1097556"/>
    <lineage>
        <taxon>Eukaryota</taxon>
        <taxon>Fungi</taxon>
        <taxon>Dikarya</taxon>
        <taxon>Ascomycota</taxon>
        <taxon>Taphrinomycotina</taxon>
        <taxon>Taphrinomycetes</taxon>
        <taxon>Taphrinales</taxon>
        <taxon>Taphrinaceae</taxon>
        <taxon>Taphrina</taxon>
    </lineage>
</organism>
<dbReference type="STRING" id="1097556.R4XEZ9"/>
<evidence type="ECO:0000256" key="9">
    <source>
        <dbReference type="ARBA" id="ARBA00023133"/>
    </source>
</evidence>
<evidence type="ECO:0000313" key="13">
    <source>
        <dbReference type="EMBL" id="CCG83046.1"/>
    </source>
</evidence>
<feature type="transmembrane region" description="Helical" evidence="12">
    <location>
        <begin position="189"/>
        <end position="212"/>
    </location>
</feature>
<evidence type="ECO:0000256" key="6">
    <source>
        <dbReference type="ARBA" id="ARBA00022946"/>
    </source>
</evidence>